<proteinExistence type="predicted"/>
<protein>
    <submittedName>
        <fullName evidence="1">Helix-turn-helix domain-containing protein</fullName>
    </submittedName>
</protein>
<evidence type="ECO:0000313" key="1">
    <source>
        <dbReference type="EMBL" id="MFF5290288.1"/>
    </source>
</evidence>
<comment type="caution">
    <text evidence="1">The sequence shown here is derived from an EMBL/GenBank/DDBJ whole genome shotgun (WGS) entry which is preliminary data.</text>
</comment>
<dbReference type="CDD" id="cd00093">
    <property type="entry name" value="HTH_XRE"/>
    <property type="match status" value="1"/>
</dbReference>
<name>A0ABW6WBC2_9ACTN</name>
<evidence type="ECO:0000313" key="2">
    <source>
        <dbReference type="Proteomes" id="UP001602245"/>
    </source>
</evidence>
<gene>
    <name evidence="1" type="ORF">ACFY35_12645</name>
</gene>
<dbReference type="InterPro" id="IPR001387">
    <property type="entry name" value="Cro/C1-type_HTH"/>
</dbReference>
<dbReference type="InterPro" id="IPR010982">
    <property type="entry name" value="Lambda_DNA-bd_dom_sf"/>
</dbReference>
<dbReference type="EMBL" id="JBIAZU010000002">
    <property type="protein sequence ID" value="MFF5290288.1"/>
    <property type="molecule type" value="Genomic_DNA"/>
</dbReference>
<organism evidence="1 2">
    <name type="scientific">Paractinoplanes globisporus</name>
    <dbReference type="NCBI Taxonomy" id="113565"/>
    <lineage>
        <taxon>Bacteria</taxon>
        <taxon>Bacillati</taxon>
        <taxon>Actinomycetota</taxon>
        <taxon>Actinomycetes</taxon>
        <taxon>Micromonosporales</taxon>
        <taxon>Micromonosporaceae</taxon>
        <taxon>Paractinoplanes</taxon>
    </lineage>
</organism>
<keyword evidence="2" id="KW-1185">Reference proteome</keyword>
<reference evidence="1 2" key="1">
    <citation type="submission" date="2024-10" db="EMBL/GenBank/DDBJ databases">
        <title>The Natural Products Discovery Center: Release of the First 8490 Sequenced Strains for Exploring Actinobacteria Biosynthetic Diversity.</title>
        <authorList>
            <person name="Kalkreuter E."/>
            <person name="Kautsar S.A."/>
            <person name="Yang D."/>
            <person name="Bader C.D."/>
            <person name="Teijaro C.N."/>
            <person name="Fluegel L."/>
            <person name="Davis C.M."/>
            <person name="Simpson J.R."/>
            <person name="Lauterbach L."/>
            <person name="Steele A.D."/>
            <person name="Gui C."/>
            <person name="Meng S."/>
            <person name="Li G."/>
            <person name="Viehrig K."/>
            <person name="Ye F."/>
            <person name="Su P."/>
            <person name="Kiefer A.F."/>
            <person name="Nichols A."/>
            <person name="Cepeda A.J."/>
            <person name="Yan W."/>
            <person name="Fan B."/>
            <person name="Jiang Y."/>
            <person name="Adhikari A."/>
            <person name="Zheng C.-J."/>
            <person name="Schuster L."/>
            <person name="Cowan T.M."/>
            <person name="Smanski M.J."/>
            <person name="Chevrette M.G."/>
            <person name="De Carvalho L.P.S."/>
            <person name="Shen B."/>
        </authorList>
    </citation>
    <scope>NUCLEOTIDE SEQUENCE [LARGE SCALE GENOMIC DNA]</scope>
    <source>
        <strain evidence="1 2">NPDC000087</strain>
    </source>
</reference>
<dbReference type="Gene3D" id="1.10.260.40">
    <property type="entry name" value="lambda repressor-like DNA-binding domains"/>
    <property type="match status" value="1"/>
</dbReference>
<accession>A0ABW6WBC2</accession>
<dbReference type="Proteomes" id="UP001602245">
    <property type="component" value="Unassembled WGS sequence"/>
</dbReference>
<sequence length="361" mass="40012">MPAATNHGRALAERLRKLRKSRWPDVSITQAELAEALSGRKKASVQLISSWERTSDPTPPPEDRLNAILTFFSTRRSISTRPYRLISEQDLTADEAAARAELEAELFSLRSAAVSNGEAPEIEVATSPPSIVGRGPWHYKVGPVVIVCAERGGETPPATNDPDRPKLSRFADLDSLMELHGHIRAVNPDLNVRFVGASEMVEDDWTAHVVLLGGIDWNEATQEAMRLTPVPVRQVSDDADPSRGCFEVVDEGETQPFVPEFEDRGGGRVLVQDVGHFFRAPNPMNRERTITVCNGMYGSGVYGAVRTLTHDVFREKNSDYLAQRFRGDTFSLLFRVQVLNGVATTPDWTDPETVLHTWPEA</sequence>
<dbReference type="RefSeq" id="WP_026205535.1">
    <property type="nucleotide sequence ID" value="NZ_JBIAZU010000002.1"/>
</dbReference>